<feature type="transmembrane region" description="Helical" evidence="11">
    <location>
        <begin position="269"/>
        <end position="288"/>
    </location>
</feature>
<dbReference type="Gene3D" id="2.10.25.10">
    <property type="entry name" value="Laminin"/>
    <property type="match status" value="1"/>
</dbReference>
<dbReference type="EMBL" id="JH817690">
    <property type="protein sequence ID" value="EKC18591.1"/>
    <property type="molecule type" value="Genomic_DNA"/>
</dbReference>
<dbReference type="PROSITE" id="PS50262">
    <property type="entry name" value="G_PROTEIN_RECEP_F1_2"/>
    <property type="match status" value="1"/>
</dbReference>
<dbReference type="SUPFAM" id="SSF57196">
    <property type="entry name" value="EGF/Laminin"/>
    <property type="match status" value="1"/>
</dbReference>
<dbReference type="PROSITE" id="PS50026">
    <property type="entry name" value="EGF_3"/>
    <property type="match status" value="1"/>
</dbReference>
<dbReference type="PANTHER" id="PTHR24238:SF47">
    <property type="entry name" value="ECDYSTEROIDS_DOPAMINE RECEPTOR-RELATED"/>
    <property type="match status" value="1"/>
</dbReference>
<evidence type="ECO:0000256" key="10">
    <source>
        <dbReference type="SAM" id="MobiDB-lite"/>
    </source>
</evidence>
<comment type="subcellular location">
    <subcellularLocation>
        <location evidence="1">Membrane</location>
        <topology evidence="1">Multi-pass membrane protein</topology>
    </subcellularLocation>
</comment>
<evidence type="ECO:0000256" key="8">
    <source>
        <dbReference type="ARBA" id="ARBA00023224"/>
    </source>
</evidence>
<dbReference type="PROSITE" id="PS00010">
    <property type="entry name" value="ASX_HYDROXYL"/>
    <property type="match status" value="1"/>
</dbReference>
<sequence length="508" mass="56644">MNISAALRTLQLCTRTCKAPKYYLTEGRHCRKCINHGVLNYTARTCSCPKTYKGLCCQENIKCSDLPCKHGVCYDTTAGFRCDCESGYSGIDCSEDIAEELELPIWLPKLEIALLAVISMTILMTMGCLCLRCCKLCGCSSSDDDDEEEERRKAKPRKNHKHAVTDAKSTVAKIEDNVTSLEKWNNEIFEKYLPNTVLISVGLMTGIPGNVVVILIYRCFVNKQLRGPGRFFILPLAYVDLVGLLFTGLLNILRNTSQVKFPGNLTCKLLVYGSYVVGCSSLFLLNCISVQRYQKICQPFSRQMTKRYLMFSLGVCIAVGVLLNIPSLFYYGTTVVVHSSNANVTGIVCQKLVPSTTTGLRVYQGIGAVISTFNVACITYSYIRIAKTIFWKKTTTKSYKTCVPEQQSSTFTSNTLESDGDLQPPSGSSHANKQKETIRRLSVMFMVISITAILSYIPSWAVIAIETYNPDIWDKMTSPVFHICLIFRRIGSKVPDSSKTKFTAGFFI</sequence>
<organism evidence="14">
    <name type="scientific">Magallana gigas</name>
    <name type="common">Pacific oyster</name>
    <name type="synonym">Crassostrea gigas</name>
    <dbReference type="NCBI Taxonomy" id="29159"/>
    <lineage>
        <taxon>Eukaryota</taxon>
        <taxon>Metazoa</taxon>
        <taxon>Spiralia</taxon>
        <taxon>Lophotrochozoa</taxon>
        <taxon>Mollusca</taxon>
        <taxon>Bivalvia</taxon>
        <taxon>Autobranchia</taxon>
        <taxon>Pteriomorphia</taxon>
        <taxon>Ostreida</taxon>
        <taxon>Ostreoidea</taxon>
        <taxon>Ostreidae</taxon>
        <taxon>Magallana</taxon>
    </lineage>
</organism>
<keyword evidence="5 11" id="KW-0472">Membrane</keyword>
<proteinExistence type="predicted"/>
<feature type="domain" description="G-protein coupled receptors family 1 profile" evidence="13">
    <location>
        <begin position="209"/>
        <end position="458"/>
    </location>
</feature>
<dbReference type="GO" id="GO:0004930">
    <property type="term" value="F:G protein-coupled receptor activity"/>
    <property type="evidence" value="ECO:0007669"/>
    <property type="project" value="UniProtKB-KW"/>
</dbReference>
<dbReference type="InterPro" id="IPR000742">
    <property type="entry name" value="EGF"/>
</dbReference>
<comment type="caution">
    <text evidence="9">Lacks conserved residue(s) required for the propagation of feature annotation.</text>
</comment>
<evidence type="ECO:0000256" key="1">
    <source>
        <dbReference type="ARBA" id="ARBA00004141"/>
    </source>
</evidence>
<dbReference type="PROSITE" id="PS00022">
    <property type="entry name" value="EGF_1"/>
    <property type="match status" value="1"/>
</dbReference>
<protein>
    <submittedName>
        <fullName evidence="14">Rhodopsin, GQ-coupled</fullName>
    </submittedName>
</protein>
<evidence type="ECO:0000256" key="5">
    <source>
        <dbReference type="ARBA" id="ARBA00023136"/>
    </source>
</evidence>
<gene>
    <name evidence="14" type="ORF">CGI_10011747</name>
</gene>
<evidence type="ECO:0000256" key="6">
    <source>
        <dbReference type="ARBA" id="ARBA00023157"/>
    </source>
</evidence>
<dbReference type="SUPFAM" id="SSF81321">
    <property type="entry name" value="Family A G protein-coupled receptor-like"/>
    <property type="match status" value="1"/>
</dbReference>
<dbReference type="PROSITE" id="PS01186">
    <property type="entry name" value="EGF_2"/>
    <property type="match status" value="1"/>
</dbReference>
<dbReference type="GO" id="GO:0016020">
    <property type="term" value="C:membrane"/>
    <property type="evidence" value="ECO:0007669"/>
    <property type="project" value="UniProtKB-SubCell"/>
</dbReference>
<evidence type="ECO:0000259" key="12">
    <source>
        <dbReference type="PROSITE" id="PS50026"/>
    </source>
</evidence>
<feature type="transmembrane region" description="Helical" evidence="11">
    <location>
        <begin position="308"/>
        <end position="331"/>
    </location>
</feature>
<evidence type="ECO:0000256" key="2">
    <source>
        <dbReference type="ARBA" id="ARBA00022692"/>
    </source>
</evidence>
<dbReference type="PANTHER" id="PTHR24238">
    <property type="entry name" value="G-PROTEIN COUPLED RECEPTOR"/>
    <property type="match status" value="1"/>
</dbReference>
<evidence type="ECO:0000313" key="14">
    <source>
        <dbReference type="EMBL" id="EKC18591.1"/>
    </source>
</evidence>
<dbReference type="PRINTS" id="PR00237">
    <property type="entry name" value="GPCRRHODOPSN"/>
</dbReference>
<dbReference type="CDD" id="cd00637">
    <property type="entry name" value="7tm_classA_rhodopsin-like"/>
    <property type="match status" value="1"/>
</dbReference>
<accession>K1QAT5</accession>
<evidence type="ECO:0000256" key="7">
    <source>
        <dbReference type="ARBA" id="ARBA00023170"/>
    </source>
</evidence>
<dbReference type="HOGENOM" id="CLU_536658_0_0_1"/>
<feature type="transmembrane region" description="Helical" evidence="11">
    <location>
        <begin position="232"/>
        <end position="253"/>
    </location>
</feature>
<dbReference type="AlphaFoldDB" id="K1QAT5"/>
<keyword evidence="4" id="KW-0297">G-protein coupled receptor</keyword>
<dbReference type="InterPro" id="IPR017452">
    <property type="entry name" value="GPCR_Rhodpsn_7TM"/>
</dbReference>
<feature type="transmembrane region" description="Helical" evidence="11">
    <location>
        <begin position="443"/>
        <end position="465"/>
    </location>
</feature>
<evidence type="ECO:0000256" key="9">
    <source>
        <dbReference type="PROSITE-ProRule" id="PRU00076"/>
    </source>
</evidence>
<feature type="transmembrane region" description="Helical" evidence="11">
    <location>
        <begin position="197"/>
        <end position="220"/>
    </location>
</feature>
<keyword evidence="6 9" id="KW-1015">Disulfide bond</keyword>
<dbReference type="Pfam" id="PF00001">
    <property type="entry name" value="7tm_1"/>
    <property type="match status" value="1"/>
</dbReference>
<name>K1QAT5_MAGGI</name>
<keyword evidence="9" id="KW-0245">EGF-like domain</keyword>
<dbReference type="InterPro" id="IPR000152">
    <property type="entry name" value="EGF-type_Asp/Asn_hydroxyl_site"/>
</dbReference>
<dbReference type="Gene3D" id="1.20.1070.10">
    <property type="entry name" value="Rhodopsin 7-helix transmembrane proteins"/>
    <property type="match status" value="1"/>
</dbReference>
<reference evidence="14" key="1">
    <citation type="journal article" date="2012" name="Nature">
        <title>The oyster genome reveals stress adaptation and complexity of shell formation.</title>
        <authorList>
            <person name="Zhang G."/>
            <person name="Fang X."/>
            <person name="Guo X."/>
            <person name="Li L."/>
            <person name="Luo R."/>
            <person name="Xu F."/>
            <person name="Yang P."/>
            <person name="Zhang L."/>
            <person name="Wang X."/>
            <person name="Qi H."/>
            <person name="Xiong Z."/>
            <person name="Que H."/>
            <person name="Xie Y."/>
            <person name="Holland P.W."/>
            <person name="Paps J."/>
            <person name="Zhu Y."/>
            <person name="Wu F."/>
            <person name="Chen Y."/>
            <person name="Wang J."/>
            <person name="Peng C."/>
            <person name="Meng J."/>
            <person name="Yang L."/>
            <person name="Liu J."/>
            <person name="Wen B."/>
            <person name="Zhang N."/>
            <person name="Huang Z."/>
            <person name="Zhu Q."/>
            <person name="Feng Y."/>
            <person name="Mount A."/>
            <person name="Hedgecock D."/>
            <person name="Xu Z."/>
            <person name="Liu Y."/>
            <person name="Domazet-Loso T."/>
            <person name="Du Y."/>
            <person name="Sun X."/>
            <person name="Zhang S."/>
            <person name="Liu B."/>
            <person name="Cheng P."/>
            <person name="Jiang X."/>
            <person name="Li J."/>
            <person name="Fan D."/>
            <person name="Wang W."/>
            <person name="Fu W."/>
            <person name="Wang T."/>
            <person name="Wang B."/>
            <person name="Zhang J."/>
            <person name="Peng Z."/>
            <person name="Li Y."/>
            <person name="Li N."/>
            <person name="Wang J."/>
            <person name="Chen M."/>
            <person name="He Y."/>
            <person name="Tan F."/>
            <person name="Song X."/>
            <person name="Zheng Q."/>
            <person name="Huang R."/>
            <person name="Yang H."/>
            <person name="Du X."/>
            <person name="Chen L."/>
            <person name="Yang M."/>
            <person name="Gaffney P.M."/>
            <person name="Wang S."/>
            <person name="Luo L."/>
            <person name="She Z."/>
            <person name="Ming Y."/>
            <person name="Huang W."/>
            <person name="Zhang S."/>
            <person name="Huang B."/>
            <person name="Zhang Y."/>
            <person name="Qu T."/>
            <person name="Ni P."/>
            <person name="Miao G."/>
            <person name="Wang J."/>
            <person name="Wang Q."/>
            <person name="Steinberg C.E."/>
            <person name="Wang H."/>
            <person name="Li N."/>
            <person name="Qian L."/>
            <person name="Zhang G."/>
            <person name="Li Y."/>
            <person name="Yang H."/>
            <person name="Liu X."/>
            <person name="Wang J."/>
            <person name="Yin Y."/>
            <person name="Wang J."/>
        </authorList>
    </citation>
    <scope>NUCLEOTIDE SEQUENCE [LARGE SCALE GENOMIC DNA]</scope>
    <source>
        <strain evidence="14">05x7-T-G4-1.051#20</strain>
    </source>
</reference>
<feature type="disulfide bond" evidence="9">
    <location>
        <begin position="84"/>
        <end position="93"/>
    </location>
</feature>
<keyword evidence="8" id="KW-0807">Transducer</keyword>
<keyword evidence="3 11" id="KW-1133">Transmembrane helix</keyword>
<keyword evidence="2 11" id="KW-0812">Transmembrane</keyword>
<evidence type="ECO:0000256" key="4">
    <source>
        <dbReference type="ARBA" id="ARBA00023040"/>
    </source>
</evidence>
<feature type="region of interest" description="Disordered" evidence="10">
    <location>
        <begin position="410"/>
        <end position="434"/>
    </location>
</feature>
<evidence type="ECO:0000259" key="13">
    <source>
        <dbReference type="PROSITE" id="PS50262"/>
    </source>
</evidence>
<feature type="disulfide bond" evidence="9">
    <location>
        <begin position="63"/>
        <end position="73"/>
    </location>
</feature>
<evidence type="ECO:0000256" key="3">
    <source>
        <dbReference type="ARBA" id="ARBA00022989"/>
    </source>
</evidence>
<dbReference type="InParanoid" id="K1QAT5"/>
<dbReference type="SMART" id="SM00181">
    <property type="entry name" value="EGF"/>
    <property type="match status" value="1"/>
</dbReference>
<dbReference type="InterPro" id="IPR000276">
    <property type="entry name" value="GPCR_Rhodpsn"/>
</dbReference>
<dbReference type="CDD" id="cd00054">
    <property type="entry name" value="EGF_CA"/>
    <property type="match status" value="1"/>
</dbReference>
<feature type="domain" description="EGF-like" evidence="12">
    <location>
        <begin position="59"/>
        <end position="94"/>
    </location>
</feature>
<keyword evidence="7" id="KW-0675">Receptor</keyword>
<evidence type="ECO:0000256" key="11">
    <source>
        <dbReference type="SAM" id="Phobius"/>
    </source>
</evidence>
<feature type="transmembrane region" description="Helical" evidence="11">
    <location>
        <begin position="362"/>
        <end position="383"/>
    </location>
</feature>